<sequence>MIDQDHRSLKDDDDNESESKVTSPTPPLEVMTSLAEEAHQQTVALEALKGLLRRFRVREVPIVRGPPKPRPPKPLLLPPVLRPEESEYDSAAYSYEEMNDTAEIVVRDHQQHQQQPAAPRCWMAVKVKQQLQQQQQQQHHHERVHRSSSSSNSSIDGCSDDESDSEGEQTQTLGRDSEQPEATTSHSAQQQQQQQHRSTVGGSKAQPAAHPTPLDPDDLVFESRFESGNLGRAIKITPTYYELYLRPDMYTNRHTQWFYFQVKNTKAKVVYRFSIINLTKPDSLYKEGMRPLMYSTTDAECNQVGWRRCGDNIAYFRNEDSSNGYNYSHYHHRPADDDEEEYIGTSSFTLSFNIEFRYDGDTVYFAHSYPYTYSDLQDYLMCIQRNPVKSKFCKLRLLCRSLAGNNVYYLTVTAPTTHEDDNQKKKKAVIITARVHPGESPSSWMMKGLMDFITGDSYVAKKLRHKFIFKLVPMLNPDGVIVGNTRSSLTGRDLNRQYRTVIRETYPSIWNTKAMIRRLMEDCGVAMYCDMHAHSRKHNVFIYGCENLKRHPDRRLLEQVFPLMLHKNVADKNCKFKVQKNKEGTGRIVVWVLGVTNSYTLEASFGGSTMGGRAGTHFSTADYEHIGRAYCETLMDYYDDNPIKVNYYIKRIRKIRRREKRLRKALRRQQQESFCAAAIPSVTTSTDSKPHTRGYRALVRKYLWYVNNLHNPYGMPPSEGAIDAKLRQFTRIPVPRTADEMEAQREERRLVERERQERREARRSSSIRGYRRKVRQCLWFVLNLYRPDGPPPCDEAIERRFQHFRNIPVPRTSEELAAIRREAPPPPSLTAAKKQGGKKRKEKLRMKILTRLSKEGSSAEEPLNIPLSDYSSDEGDTSSSSSEDEGKDSMAELEGPCCSTLKVPPSSPVLPQKLKGNKKNKKAMSQVRSAYRRKSQSVQRIVLDIPTTEPASDFFDYTSEDELVVVPPPAAVSDTENTIQRTYRRRSRLRKTDNIRKLTLLGCETQYLMPPELIVRSATNRYQSEDEEEQSKMVISIIKEFPPVVGKERVWQRSSESERTVDVLKSSSPDNCQIRFSLKRSIWTGTHSDGYVNDAYNPRPISWGAPPTLVKSTHYDNEALLTACSQKLAAWKDEKRSLKEKHHKSMLKQHALGSGKDKENRSVRVKLSLGSGDQLSATAAAAAAAAITKQKYPGGSGVSGEKKQSDGSEGSGISRVKRKTRSTLSKIVEKAELITHLSRSARAGQTRRQLTTSSLSTAGSPRKALLSVPSTIALSTGVVSNGGTNSGGGAGGSSSTNNGVPGTLTGTPSPVMKSGPGKFKTSGIVVTAAQPLPKMRKSLVSRGKTTASPIKLPTSSIDIQLATLCSESESERNVRVVTGKKHRKKRTNKDKPAAKLPN</sequence>
<evidence type="ECO:0000259" key="11">
    <source>
        <dbReference type="PROSITE" id="PS52035"/>
    </source>
</evidence>
<accession>W5JQB7</accession>
<protein>
    <recommendedName>
        <fullName evidence="11">Peptidase M14 domain-containing protein</fullName>
    </recommendedName>
</protein>
<dbReference type="HOGENOM" id="CLU_254502_0_0_1"/>
<feature type="compositionally biased region" description="Basic and acidic residues" evidence="10">
    <location>
        <begin position="1"/>
        <end position="10"/>
    </location>
</feature>
<dbReference type="VEuPathDB" id="VectorBase:ADAR2_003270"/>
<dbReference type="VEuPathDB" id="VectorBase:ADAC002746"/>
<reference evidence="12" key="3">
    <citation type="journal article" date="2013" name="Nucleic Acids Res.">
        <title>The genome of Anopheles darlingi, the main neotropical malaria vector.</title>
        <authorList>
            <person name="Marinotti O."/>
            <person name="Cerqueira G.C."/>
            <person name="de Almeida L.G."/>
            <person name="Ferro M.I."/>
            <person name="Loreto E.L."/>
            <person name="Zaha A."/>
            <person name="Teixeira S.M."/>
            <person name="Wespiser A.R."/>
            <person name="Almeida E Silva A."/>
            <person name="Schlindwein A.D."/>
            <person name="Pacheco A.C."/>
            <person name="Silva A.L."/>
            <person name="Graveley B.R."/>
            <person name="Walenz B.P."/>
            <person name="Lima Bde A."/>
            <person name="Ribeiro C.A."/>
            <person name="Nunes-Silva C.G."/>
            <person name="de Carvalho C.R."/>
            <person name="Soares C.M."/>
            <person name="de Menezes C.B."/>
            <person name="Matiolli C."/>
            <person name="Caffrey D."/>
            <person name="Araujo D.A."/>
            <person name="de Oliveira D.M."/>
            <person name="Golenbock D."/>
            <person name="Grisard E.C."/>
            <person name="Fantinatti-Garboggini F."/>
            <person name="de Carvalho F.M."/>
            <person name="Barcellos F.G."/>
            <person name="Prosdocimi F."/>
            <person name="May G."/>
            <person name="Azevedo Junior G.M."/>
            <person name="Guimaraes G.M."/>
            <person name="Goldman G.H."/>
            <person name="Padilha I.Q."/>
            <person name="Batista Jda S."/>
            <person name="Ferro J.A."/>
            <person name="Ribeiro J.M."/>
            <person name="Fietto J.L."/>
            <person name="Dabbas K.M."/>
            <person name="Cerdeira L."/>
            <person name="Agnez-Lima L.F."/>
            <person name="Brocchi M."/>
            <person name="de Carvalho M.O."/>
            <person name="Teixeira Mde M."/>
            <person name="Diniz Maia Mde M."/>
            <person name="Goldman M.H."/>
            <person name="Cruz Schneider M.P."/>
            <person name="Felipe M.S."/>
            <person name="Hungria M."/>
            <person name="Nicolas M.F."/>
            <person name="Pereira M."/>
            <person name="Montes M.A."/>
            <person name="Cantao M.E."/>
            <person name="Vincentz M."/>
            <person name="Rafael M.S."/>
            <person name="Silverman N."/>
            <person name="Stoco P.H."/>
            <person name="Souza R.C."/>
            <person name="Vicentini R."/>
            <person name="Gazzinelli R.T."/>
            <person name="Neves Rde O."/>
            <person name="Silva R."/>
            <person name="Astolfi-Filho S."/>
            <person name="Maciel T.E."/>
            <person name="Urmenyi T.P."/>
            <person name="Tadei W.P."/>
            <person name="Camargo E.P."/>
            <person name="de Vasconcelos A.T."/>
        </authorList>
    </citation>
    <scope>NUCLEOTIDE SEQUENCE</scope>
</reference>
<organism evidence="12">
    <name type="scientific">Anopheles darlingi</name>
    <name type="common">Mosquito</name>
    <dbReference type="NCBI Taxonomy" id="43151"/>
    <lineage>
        <taxon>Eukaryota</taxon>
        <taxon>Metazoa</taxon>
        <taxon>Ecdysozoa</taxon>
        <taxon>Arthropoda</taxon>
        <taxon>Hexapoda</taxon>
        <taxon>Insecta</taxon>
        <taxon>Pterygota</taxon>
        <taxon>Neoptera</taxon>
        <taxon>Endopterygota</taxon>
        <taxon>Diptera</taxon>
        <taxon>Nematocera</taxon>
        <taxon>Culicoidea</taxon>
        <taxon>Culicidae</taxon>
        <taxon>Anophelinae</taxon>
        <taxon>Anopheles</taxon>
    </lineage>
</organism>
<feature type="compositionally biased region" description="Polar residues" evidence="10">
    <location>
        <begin position="169"/>
        <end position="188"/>
    </location>
</feature>
<evidence type="ECO:0000256" key="6">
    <source>
        <dbReference type="ARBA" id="ARBA00022801"/>
    </source>
</evidence>
<feature type="region of interest" description="Disordered" evidence="10">
    <location>
        <begin position="1191"/>
        <end position="1222"/>
    </location>
</feature>
<dbReference type="VEuPathDB" id="VectorBase:ADAC100523"/>
<evidence type="ECO:0000256" key="8">
    <source>
        <dbReference type="ARBA" id="ARBA00023049"/>
    </source>
</evidence>
<feature type="domain" description="Peptidase M14" evidence="11">
    <location>
        <begin position="369"/>
        <end position="638"/>
    </location>
</feature>
<keyword evidence="6" id="KW-0378">Hydrolase</keyword>
<feature type="region of interest" description="Disordered" evidence="10">
    <location>
        <begin position="1"/>
        <end position="27"/>
    </location>
</feature>
<keyword evidence="5" id="KW-0479">Metal-binding</keyword>
<dbReference type="Gene3D" id="3.40.630.10">
    <property type="entry name" value="Zn peptidases"/>
    <property type="match status" value="1"/>
</dbReference>
<evidence type="ECO:0000256" key="4">
    <source>
        <dbReference type="ARBA" id="ARBA00022670"/>
    </source>
</evidence>
<feature type="region of interest" description="Disordered" evidence="10">
    <location>
        <begin position="819"/>
        <end position="931"/>
    </location>
</feature>
<dbReference type="InterPro" id="IPR040626">
    <property type="entry name" value="Pepdidase_M14_N"/>
</dbReference>
<dbReference type="PANTHER" id="PTHR12756">
    <property type="entry name" value="CYTOSOLIC CARBOXYPEPTIDASE"/>
    <property type="match status" value="1"/>
</dbReference>
<feature type="compositionally biased region" description="Acidic residues" evidence="10">
    <location>
        <begin position="871"/>
        <end position="886"/>
    </location>
</feature>
<dbReference type="eggNOG" id="KOG3641">
    <property type="taxonomic scope" value="Eukaryota"/>
</dbReference>
<comment type="cofactor">
    <cofactor evidence="1">
        <name>Zn(2+)</name>
        <dbReference type="ChEBI" id="CHEBI:29105"/>
    </cofactor>
</comment>
<feature type="compositionally biased region" description="Basic residues" evidence="10">
    <location>
        <begin position="1138"/>
        <end position="1147"/>
    </location>
</feature>
<feature type="active site" description="Proton donor/acceptor" evidence="9">
    <location>
        <position position="602"/>
    </location>
</feature>
<feature type="region of interest" description="Disordered" evidence="10">
    <location>
        <begin position="59"/>
        <end position="83"/>
    </location>
</feature>
<feature type="region of interest" description="Disordered" evidence="10">
    <location>
        <begin position="132"/>
        <end position="220"/>
    </location>
</feature>
<reference evidence="12" key="2">
    <citation type="submission" date="2010-05" db="EMBL/GenBank/DDBJ databases">
        <authorList>
            <person name="Almeida L.G."/>
            <person name="Nicolas M.F."/>
            <person name="Souza R.C."/>
            <person name="Vasconcelos A.T.R."/>
        </authorList>
    </citation>
    <scope>NUCLEOTIDE SEQUENCE</scope>
</reference>
<dbReference type="PANTHER" id="PTHR12756:SF45">
    <property type="entry name" value="CYTOSOLIC CARBOXYPEPTIDASE NNA1"/>
    <property type="match status" value="1"/>
</dbReference>
<evidence type="ECO:0000256" key="7">
    <source>
        <dbReference type="ARBA" id="ARBA00022833"/>
    </source>
</evidence>
<gene>
    <name evidence="12" type="ORF">AND_002746</name>
</gene>
<dbReference type="STRING" id="43151.W5JQB7"/>
<dbReference type="OMA" id="QHHHERV"/>
<evidence type="ECO:0000256" key="1">
    <source>
        <dbReference type="ARBA" id="ARBA00001947"/>
    </source>
</evidence>
<dbReference type="SUPFAM" id="SSF53187">
    <property type="entry name" value="Zn-dependent exopeptidases"/>
    <property type="match status" value="1"/>
</dbReference>
<feature type="compositionally biased region" description="Low complexity" evidence="10">
    <location>
        <begin position="147"/>
        <end position="157"/>
    </location>
</feature>
<feature type="compositionally biased region" description="Basic and acidic residues" evidence="10">
    <location>
        <begin position="1389"/>
        <end position="1398"/>
    </location>
</feature>
<evidence type="ECO:0000256" key="2">
    <source>
        <dbReference type="ARBA" id="ARBA00005988"/>
    </source>
</evidence>
<feature type="compositionally biased region" description="Acidic residues" evidence="10">
    <location>
        <begin position="158"/>
        <end position="167"/>
    </location>
</feature>
<feature type="region of interest" description="Disordered" evidence="10">
    <location>
        <begin position="1368"/>
        <end position="1398"/>
    </location>
</feature>
<dbReference type="PROSITE" id="PS52035">
    <property type="entry name" value="PEPTIDASE_M14"/>
    <property type="match status" value="1"/>
</dbReference>
<dbReference type="CDD" id="cd06907">
    <property type="entry name" value="M14_AGBL2-3_like"/>
    <property type="match status" value="1"/>
</dbReference>
<feature type="compositionally biased region" description="Basic residues" evidence="10">
    <location>
        <begin position="835"/>
        <end position="848"/>
    </location>
</feature>
<proteinExistence type="inferred from homology"/>
<dbReference type="Pfam" id="PF00246">
    <property type="entry name" value="Peptidase_M14"/>
    <property type="match status" value="1"/>
</dbReference>
<keyword evidence="3" id="KW-0121">Carboxypeptidase</keyword>
<comment type="similarity">
    <text evidence="2 9">Belongs to the peptidase M14 family.</text>
</comment>
<evidence type="ECO:0000313" key="12">
    <source>
        <dbReference type="EMBL" id="ETN65483.1"/>
    </source>
</evidence>
<feature type="region of interest" description="Disordered" evidence="10">
    <location>
        <begin position="1239"/>
        <end position="1262"/>
    </location>
</feature>
<feature type="compositionally biased region" description="Basic and acidic residues" evidence="10">
    <location>
        <begin position="738"/>
        <end position="763"/>
    </location>
</feature>
<dbReference type="FunFam" id="3.40.630.10:FF:000011">
    <property type="entry name" value="cytosolic carboxypeptidase 2 isoform X1"/>
    <property type="match status" value="1"/>
</dbReference>
<dbReference type="Gene3D" id="2.60.40.3120">
    <property type="match status" value="1"/>
</dbReference>
<feature type="compositionally biased region" description="Low complexity" evidence="10">
    <location>
        <begin position="1246"/>
        <end position="1257"/>
    </location>
</feature>
<feature type="compositionally biased region" description="Basic residues" evidence="10">
    <location>
        <begin position="1378"/>
        <end position="1388"/>
    </location>
</feature>
<dbReference type="InParanoid" id="W5JQB7"/>
<evidence type="ECO:0000256" key="9">
    <source>
        <dbReference type="PROSITE-ProRule" id="PRU01379"/>
    </source>
</evidence>
<feature type="region of interest" description="Disordered" evidence="10">
    <location>
        <begin position="1283"/>
        <end position="1318"/>
    </location>
</feature>
<dbReference type="GO" id="GO:0006508">
    <property type="term" value="P:proteolysis"/>
    <property type="evidence" value="ECO:0007669"/>
    <property type="project" value="UniProtKB-KW"/>
</dbReference>
<dbReference type="InterPro" id="IPR000834">
    <property type="entry name" value="Peptidase_M14"/>
</dbReference>
<dbReference type="GO" id="GO:0004181">
    <property type="term" value="F:metallocarboxypeptidase activity"/>
    <property type="evidence" value="ECO:0007669"/>
    <property type="project" value="InterPro"/>
</dbReference>
<feature type="compositionally biased region" description="Pro residues" evidence="10">
    <location>
        <begin position="64"/>
        <end position="81"/>
    </location>
</feature>
<dbReference type="EMBL" id="ADMH02000639">
    <property type="protein sequence ID" value="ETN65483.1"/>
    <property type="molecule type" value="Genomic_DNA"/>
</dbReference>
<keyword evidence="7" id="KW-0862">Zinc</keyword>
<evidence type="ECO:0000256" key="5">
    <source>
        <dbReference type="ARBA" id="ARBA00022723"/>
    </source>
</evidence>
<reference evidence="12" key="1">
    <citation type="journal article" date="2010" name="BMC Genomics">
        <title>Combination of measures distinguishes pre-miRNAs from other stem-loops in the genome of the newly sequenced Anopheles darlingi.</title>
        <authorList>
            <person name="Mendes N.D."/>
            <person name="Freitas A.T."/>
            <person name="Vasconcelos A.T."/>
            <person name="Sagot M.F."/>
        </authorList>
    </citation>
    <scope>NUCLEOTIDE SEQUENCE</scope>
</reference>
<feature type="region of interest" description="Disordered" evidence="10">
    <location>
        <begin position="1135"/>
        <end position="1161"/>
    </location>
</feature>
<keyword evidence="8" id="KW-0482">Metalloprotease</keyword>
<evidence type="ECO:0000256" key="10">
    <source>
        <dbReference type="SAM" id="MobiDB-lite"/>
    </source>
</evidence>
<evidence type="ECO:0000256" key="3">
    <source>
        <dbReference type="ARBA" id="ARBA00022645"/>
    </source>
</evidence>
<dbReference type="InterPro" id="IPR050821">
    <property type="entry name" value="Cytosolic_carboxypeptidase"/>
</dbReference>
<feature type="region of interest" description="Disordered" evidence="10">
    <location>
        <begin position="738"/>
        <end position="766"/>
    </location>
</feature>
<dbReference type="Pfam" id="PF18027">
    <property type="entry name" value="Pepdidase_M14_N"/>
    <property type="match status" value="1"/>
</dbReference>
<dbReference type="GO" id="GO:0008270">
    <property type="term" value="F:zinc ion binding"/>
    <property type="evidence" value="ECO:0007669"/>
    <property type="project" value="InterPro"/>
</dbReference>
<name>W5JQB7_ANODA</name>
<keyword evidence="4" id="KW-0645">Protease</keyword>
<comment type="caution">
    <text evidence="12">The sequence shown here is derived from an EMBL/GenBank/DDBJ whole genome shotgun (WGS) entry which is preliminary data.</text>
</comment>